<reference evidence="4" key="3">
    <citation type="submission" date="2018-04" db="EMBL/GenBank/DDBJ databases">
        <authorList>
            <person name="Sheh A."/>
            <person name="Shen Z."/>
            <person name="Mannion A.J."/>
            <person name="Fox J.G."/>
        </authorList>
    </citation>
    <scope>NUCLEOTIDE SEQUENCE</scope>
    <source>
        <strain evidence="4">MIT 97-6194</strain>
    </source>
</reference>
<keyword evidence="2" id="KW-0732">Signal</keyword>
<organism evidence="4 5">
    <name type="scientific">Helicobacter saguini</name>
    <dbReference type="NCBI Taxonomy" id="1548018"/>
    <lineage>
        <taxon>Bacteria</taxon>
        <taxon>Pseudomonadati</taxon>
        <taxon>Campylobacterota</taxon>
        <taxon>Epsilonproteobacteria</taxon>
        <taxon>Campylobacterales</taxon>
        <taxon>Helicobacteraceae</taxon>
        <taxon>Helicobacter</taxon>
    </lineage>
</organism>
<evidence type="ECO:0000256" key="2">
    <source>
        <dbReference type="SAM" id="SignalP"/>
    </source>
</evidence>
<reference evidence="3 6" key="4">
    <citation type="submission" date="2019-12" db="EMBL/GenBank/DDBJ databases">
        <title>Multi-Generational Helicobacter saguini Isolates.</title>
        <authorList>
            <person name="Mannion A."/>
            <person name="Shen Z."/>
            <person name="Fox J.G."/>
        </authorList>
    </citation>
    <scope>NUCLEOTIDE SEQUENCE [LARGE SCALE GENOMIC DNA]</scope>
    <source>
        <strain evidence="3">16-048</strain>
        <strain evidence="6">16-048 (F4)</strain>
    </source>
</reference>
<evidence type="ECO:0000313" key="5">
    <source>
        <dbReference type="Proteomes" id="UP000029714"/>
    </source>
</evidence>
<evidence type="ECO:0000313" key="6">
    <source>
        <dbReference type="Proteomes" id="UP000477070"/>
    </source>
</evidence>
<protein>
    <recommendedName>
        <fullName evidence="7">Transglycosylase SLT domain-containing protein</fullName>
    </recommendedName>
</protein>
<reference evidence="4 5" key="2">
    <citation type="journal article" date="2016" name="Infect. Immun.">
        <title>Helicobacter saguini, a Novel Helicobacter Isolated from Cotton-Top Tamarins with Ulcerative Colitis, Has Proinflammatory Properties and Induces Typhlocolitis and Dysplasia in Gnotobiotic IL-10-/- Mice.</title>
        <authorList>
            <person name="Shen Z."/>
            <person name="Mannion A."/>
            <person name="Whary M.T."/>
            <person name="Muthupalani S."/>
            <person name="Sheh A."/>
            <person name="Feng Y."/>
            <person name="Gong G."/>
            <person name="Vandamme P."/>
            <person name="Holcombe H.R."/>
            <person name="Paster B.J."/>
            <person name="Fox J.G."/>
        </authorList>
    </citation>
    <scope>NUCLEOTIDE SEQUENCE [LARGE SCALE GENOMIC DNA]</scope>
    <source>
        <strain evidence="4 5">MIT 97-6194</strain>
    </source>
</reference>
<keyword evidence="5" id="KW-1185">Reference proteome</keyword>
<evidence type="ECO:0000313" key="3">
    <source>
        <dbReference type="EMBL" id="MWV69168.1"/>
    </source>
</evidence>
<dbReference type="EMBL" id="JRMP02000009">
    <property type="protein sequence ID" value="TLD94208.1"/>
    <property type="molecule type" value="Genomic_DNA"/>
</dbReference>
<name>A0A347VSH1_9HELI</name>
<gene>
    <name evidence="3" type="ORF">DCO61_03845</name>
    <name evidence="4" type="ORF">LS64_006845</name>
</gene>
<reference evidence="4 5" key="1">
    <citation type="journal article" date="2014" name="Genome Announc.">
        <title>Draft genome sequences of eight enterohepatic helicobacter species isolated from both laboratory and wild rodents.</title>
        <authorList>
            <person name="Sheh A."/>
            <person name="Shen Z."/>
            <person name="Fox J.G."/>
        </authorList>
    </citation>
    <scope>NUCLEOTIDE SEQUENCE [LARGE SCALE GENOMIC DNA]</scope>
    <source>
        <strain evidence="4 5">MIT 97-6194</strain>
    </source>
</reference>
<feature type="region of interest" description="Disordered" evidence="1">
    <location>
        <begin position="40"/>
        <end position="62"/>
    </location>
</feature>
<dbReference type="RefSeq" id="WP_118949138.1">
    <property type="nucleotide sequence ID" value="NZ_JRMP02000009.1"/>
</dbReference>
<comment type="caution">
    <text evidence="4">The sequence shown here is derived from an EMBL/GenBank/DDBJ whole genome shotgun (WGS) entry which is preliminary data.</text>
</comment>
<feature type="chain" id="PRO_5036329036" description="Transglycosylase SLT domain-containing protein" evidence="2">
    <location>
        <begin position="24"/>
        <end position="244"/>
    </location>
</feature>
<dbReference type="OrthoDB" id="5347225at2"/>
<dbReference type="Proteomes" id="UP000477070">
    <property type="component" value="Unassembled WGS sequence"/>
</dbReference>
<dbReference type="STRING" id="1548018.LS64_11615"/>
<evidence type="ECO:0008006" key="7">
    <source>
        <dbReference type="Google" id="ProtNLM"/>
    </source>
</evidence>
<evidence type="ECO:0000313" key="4">
    <source>
        <dbReference type="EMBL" id="TLD94208.1"/>
    </source>
</evidence>
<evidence type="ECO:0000256" key="1">
    <source>
        <dbReference type="SAM" id="MobiDB-lite"/>
    </source>
</evidence>
<feature type="signal peptide" evidence="2">
    <location>
        <begin position="1"/>
        <end position="23"/>
    </location>
</feature>
<dbReference type="AlphaFoldDB" id="A0A347VSH1"/>
<sequence length="244" mass="27774">MKRFYIFVIFVLIFGGFARFAGADSKDSKDFIESKENIESKSQDSKIDSKKPSKNIESKSSKDSKEITTLQIEGTCHALDEFNDSQNEVLLYAYYYGKDFDLGYILAAIAWKESCAGEYLINFQDPSAGIYHAHIPSVIKKYTKYKDTPFIRNVIGQMLIADARLASAIALDNLHYWQKINKGNLQNTLKSYNSGFSWKSNATINKTAQNYANDIERKATALQSYLHALIHTKTLKEPKLDIKY</sequence>
<accession>A0A347VSH1</accession>
<dbReference type="Proteomes" id="UP000029714">
    <property type="component" value="Unassembled WGS sequence"/>
</dbReference>
<proteinExistence type="predicted"/>
<dbReference type="EMBL" id="QBIU01000001">
    <property type="protein sequence ID" value="MWV69168.1"/>
    <property type="molecule type" value="Genomic_DNA"/>
</dbReference>